<comment type="subcellular location">
    <subcellularLocation>
        <location evidence="1">Nucleus</location>
    </subcellularLocation>
</comment>
<dbReference type="Gene3D" id="4.10.280.10">
    <property type="entry name" value="Helix-loop-helix DNA-binding domain"/>
    <property type="match status" value="1"/>
</dbReference>
<dbReference type="GO" id="GO:0046983">
    <property type="term" value="F:protein dimerization activity"/>
    <property type="evidence" value="ECO:0007669"/>
    <property type="project" value="InterPro"/>
</dbReference>
<dbReference type="EMBL" id="JXTC01000421">
    <property type="protein sequence ID" value="PON55416.1"/>
    <property type="molecule type" value="Genomic_DNA"/>
</dbReference>
<gene>
    <name evidence="8" type="primary">TorBHLH95</name>
    <name evidence="8" type="ORF">TorRG33x02_299290</name>
</gene>
<feature type="compositionally biased region" description="Low complexity" evidence="6">
    <location>
        <begin position="104"/>
        <end position="121"/>
    </location>
</feature>
<evidence type="ECO:0000256" key="5">
    <source>
        <dbReference type="ARBA" id="ARBA00023242"/>
    </source>
</evidence>
<feature type="domain" description="BHLH" evidence="7">
    <location>
        <begin position="152"/>
        <end position="203"/>
    </location>
</feature>
<feature type="compositionally biased region" description="Low complexity" evidence="6">
    <location>
        <begin position="242"/>
        <end position="268"/>
    </location>
</feature>
<feature type="region of interest" description="Disordered" evidence="6">
    <location>
        <begin position="78"/>
        <end position="155"/>
    </location>
</feature>
<organism evidence="8 9">
    <name type="scientific">Trema orientale</name>
    <name type="common">Charcoal tree</name>
    <name type="synonym">Celtis orientalis</name>
    <dbReference type="NCBI Taxonomy" id="63057"/>
    <lineage>
        <taxon>Eukaryota</taxon>
        <taxon>Viridiplantae</taxon>
        <taxon>Streptophyta</taxon>
        <taxon>Embryophyta</taxon>
        <taxon>Tracheophyta</taxon>
        <taxon>Spermatophyta</taxon>
        <taxon>Magnoliopsida</taxon>
        <taxon>eudicotyledons</taxon>
        <taxon>Gunneridae</taxon>
        <taxon>Pentapetalae</taxon>
        <taxon>rosids</taxon>
        <taxon>fabids</taxon>
        <taxon>Rosales</taxon>
        <taxon>Cannabaceae</taxon>
        <taxon>Trema</taxon>
    </lineage>
</organism>
<dbReference type="CDD" id="cd11448">
    <property type="entry name" value="bHLH_AtFAMA_like"/>
    <property type="match status" value="1"/>
</dbReference>
<accession>A0A2P5C325</accession>
<keyword evidence="5" id="KW-0539">Nucleus</keyword>
<evidence type="ECO:0000313" key="9">
    <source>
        <dbReference type="Proteomes" id="UP000237000"/>
    </source>
</evidence>
<feature type="compositionally biased region" description="Basic and acidic residues" evidence="6">
    <location>
        <begin position="145"/>
        <end position="155"/>
    </location>
</feature>
<feature type="compositionally biased region" description="Pro residues" evidence="6">
    <location>
        <begin position="92"/>
        <end position="103"/>
    </location>
</feature>
<evidence type="ECO:0000256" key="2">
    <source>
        <dbReference type="ARBA" id="ARBA00023015"/>
    </source>
</evidence>
<dbReference type="PANTHER" id="PTHR11969:SF82">
    <property type="entry name" value="TRANSCRIPTION FACTOR BHLH96"/>
    <property type="match status" value="1"/>
</dbReference>
<feature type="compositionally biased region" description="Low complexity" evidence="6">
    <location>
        <begin position="81"/>
        <end position="91"/>
    </location>
</feature>
<comment type="caution">
    <text evidence="8">The sequence shown here is derived from an EMBL/GenBank/DDBJ whole genome shotgun (WGS) entry which is preliminary data.</text>
</comment>
<sequence>MALETVVYNSQDPFSYGYKDFYSSMVGPTTNLGYDFGLQEEEEHKSLVGIFDNHIMDQNIHANFDYYYSSPPSVLQSLTELGSPHSSSPEASCPPPPLPPPLPLDHQSPPRGSSPSLPGQLTNPVDGPPATGSGRRKRRRTRSSKNKEELENQRMTHIAVERNRRKQMNEYLAVLRSLMPPSYVQRGDQASIIGGAINFVKELEQLLQSMEGHKVRTKPEDHDHDHDHHHQDDNTKNGRGFSSSSSSNSSSSSSSSSSTTTYSSSSSSPLAEFFTFPQYSTRASHYCNNNISENYSKDPINNSNNQWATAAAADIEVTMMDSHANLKILSKKRPRQLLKMVAGFGVLCLSVLHLNVTTVDQMVLYSVSVKIEEGCQLNTVDEIASAVNQMLHRIQEEPALFS</sequence>
<dbReference type="Pfam" id="PF00010">
    <property type="entry name" value="HLH"/>
    <property type="match status" value="1"/>
</dbReference>
<dbReference type="GO" id="GO:0000978">
    <property type="term" value="F:RNA polymerase II cis-regulatory region sequence-specific DNA binding"/>
    <property type="evidence" value="ECO:0007669"/>
    <property type="project" value="TreeGrafter"/>
</dbReference>
<reference evidence="9" key="1">
    <citation type="submission" date="2016-06" db="EMBL/GenBank/DDBJ databases">
        <title>Parallel loss of symbiosis genes in relatives of nitrogen-fixing non-legume Parasponia.</title>
        <authorList>
            <person name="Van Velzen R."/>
            <person name="Holmer R."/>
            <person name="Bu F."/>
            <person name="Rutten L."/>
            <person name="Van Zeijl A."/>
            <person name="Liu W."/>
            <person name="Santuari L."/>
            <person name="Cao Q."/>
            <person name="Sharma T."/>
            <person name="Shen D."/>
            <person name="Roswanjaya Y."/>
            <person name="Wardhani T."/>
            <person name="Kalhor M.S."/>
            <person name="Jansen J."/>
            <person name="Van den Hoogen J."/>
            <person name="Gungor B."/>
            <person name="Hartog M."/>
            <person name="Hontelez J."/>
            <person name="Verver J."/>
            <person name="Yang W.-C."/>
            <person name="Schijlen E."/>
            <person name="Repin R."/>
            <person name="Schilthuizen M."/>
            <person name="Schranz E."/>
            <person name="Heidstra R."/>
            <person name="Miyata K."/>
            <person name="Fedorova E."/>
            <person name="Kohlen W."/>
            <person name="Bisseling T."/>
            <person name="Smit S."/>
            <person name="Geurts R."/>
        </authorList>
    </citation>
    <scope>NUCLEOTIDE SEQUENCE [LARGE SCALE GENOMIC DNA]</scope>
    <source>
        <strain evidence="9">cv. RG33-2</strain>
    </source>
</reference>
<evidence type="ECO:0000256" key="3">
    <source>
        <dbReference type="ARBA" id="ARBA00023125"/>
    </source>
</evidence>
<dbReference type="SUPFAM" id="SSF47459">
    <property type="entry name" value="HLH, helix-loop-helix DNA-binding domain"/>
    <property type="match status" value="1"/>
</dbReference>
<dbReference type="STRING" id="63057.A0A2P5C325"/>
<dbReference type="GO" id="GO:0000981">
    <property type="term" value="F:DNA-binding transcription factor activity, RNA polymerase II-specific"/>
    <property type="evidence" value="ECO:0007669"/>
    <property type="project" value="TreeGrafter"/>
</dbReference>
<feature type="compositionally biased region" description="Basic residues" evidence="6">
    <location>
        <begin position="134"/>
        <end position="144"/>
    </location>
</feature>
<dbReference type="FunFam" id="4.10.280.10:FF:000050">
    <property type="entry name" value="Basic helix-loop-helix transcription factor"/>
    <property type="match status" value="1"/>
</dbReference>
<keyword evidence="2" id="KW-0805">Transcription regulation</keyword>
<feature type="region of interest" description="Disordered" evidence="6">
    <location>
        <begin position="214"/>
        <end position="269"/>
    </location>
</feature>
<evidence type="ECO:0000259" key="7">
    <source>
        <dbReference type="PROSITE" id="PS50888"/>
    </source>
</evidence>
<dbReference type="OrthoDB" id="684567at2759"/>
<name>A0A2P5C325_TREOI</name>
<dbReference type="SMART" id="SM00353">
    <property type="entry name" value="HLH"/>
    <property type="match status" value="1"/>
</dbReference>
<dbReference type="PANTHER" id="PTHR11969">
    <property type="entry name" value="MAX DIMERIZATION, MAD"/>
    <property type="match status" value="1"/>
</dbReference>
<protein>
    <submittedName>
        <fullName evidence="8">Basic helix-loop-helix transcription factor</fullName>
    </submittedName>
</protein>
<keyword evidence="3" id="KW-0238">DNA-binding</keyword>
<dbReference type="FunCoup" id="A0A2P5C325">
    <property type="interactions" value="95"/>
</dbReference>
<evidence type="ECO:0000256" key="6">
    <source>
        <dbReference type="SAM" id="MobiDB-lite"/>
    </source>
</evidence>
<dbReference type="Proteomes" id="UP000237000">
    <property type="component" value="Unassembled WGS sequence"/>
</dbReference>
<dbReference type="AlphaFoldDB" id="A0A2P5C325"/>
<dbReference type="InParanoid" id="A0A2P5C325"/>
<dbReference type="InterPro" id="IPR036638">
    <property type="entry name" value="HLH_DNA-bd_sf"/>
</dbReference>
<evidence type="ECO:0000256" key="4">
    <source>
        <dbReference type="ARBA" id="ARBA00023163"/>
    </source>
</evidence>
<feature type="compositionally biased region" description="Basic and acidic residues" evidence="6">
    <location>
        <begin position="214"/>
        <end position="236"/>
    </location>
</feature>
<dbReference type="GO" id="GO:0005634">
    <property type="term" value="C:nucleus"/>
    <property type="evidence" value="ECO:0007669"/>
    <property type="project" value="UniProtKB-SubCell"/>
</dbReference>
<evidence type="ECO:0000256" key="1">
    <source>
        <dbReference type="ARBA" id="ARBA00004123"/>
    </source>
</evidence>
<dbReference type="InterPro" id="IPR011598">
    <property type="entry name" value="bHLH_dom"/>
</dbReference>
<dbReference type="PROSITE" id="PS50888">
    <property type="entry name" value="BHLH"/>
    <property type="match status" value="1"/>
</dbReference>
<evidence type="ECO:0000313" key="8">
    <source>
        <dbReference type="EMBL" id="PON55416.1"/>
    </source>
</evidence>
<proteinExistence type="predicted"/>
<keyword evidence="4" id="KW-0804">Transcription</keyword>
<keyword evidence="9" id="KW-1185">Reference proteome</keyword>